<dbReference type="Pfam" id="PF13759">
    <property type="entry name" value="2OG-FeII_Oxy_5"/>
    <property type="match status" value="1"/>
</dbReference>
<name>A0A059FDH8_9PROT</name>
<dbReference type="Proteomes" id="UP000024816">
    <property type="component" value="Unassembled WGS sequence"/>
</dbReference>
<reference evidence="1 2" key="1">
    <citation type="journal article" date="2014" name="Antonie Van Leeuwenhoek">
        <title>Hyphomonas beringensis sp. nov. and Hyphomonas chukchiensis sp. nov., isolated from surface seawater of the Bering Sea and Chukchi Sea.</title>
        <authorList>
            <person name="Li C."/>
            <person name="Lai Q."/>
            <person name="Li G."/>
            <person name="Dong C."/>
            <person name="Wang J."/>
            <person name="Liao Y."/>
            <person name="Shao Z."/>
        </authorList>
    </citation>
    <scope>NUCLEOTIDE SEQUENCE [LARGE SCALE GENOMIC DNA]</scope>
    <source>
        <strain evidence="1 2">VP2</strain>
    </source>
</reference>
<accession>A0A059FDH8</accession>
<evidence type="ECO:0000313" key="1">
    <source>
        <dbReference type="EMBL" id="KCZ88553.1"/>
    </source>
</evidence>
<dbReference type="Gene3D" id="2.60.120.620">
    <property type="entry name" value="q2cbj1_9rhob like domain"/>
    <property type="match status" value="1"/>
</dbReference>
<dbReference type="InterPro" id="IPR012668">
    <property type="entry name" value="CHP02466"/>
</dbReference>
<evidence type="ECO:0000313" key="2">
    <source>
        <dbReference type="Proteomes" id="UP000024816"/>
    </source>
</evidence>
<dbReference type="STRING" id="1280952.HJA_09299"/>
<comment type="caution">
    <text evidence="1">The sequence shown here is derived from an EMBL/GenBank/DDBJ whole genome shotgun (WGS) entry which is preliminary data.</text>
</comment>
<protein>
    <recommendedName>
        <fullName evidence="3">Fe2OG dioxygenase domain-containing protein</fullName>
    </recommendedName>
</protein>
<proteinExistence type="predicted"/>
<dbReference type="OrthoDB" id="9783136at2"/>
<evidence type="ECO:0008006" key="3">
    <source>
        <dbReference type="Google" id="ProtNLM"/>
    </source>
</evidence>
<keyword evidence="2" id="KW-1185">Reference proteome</keyword>
<gene>
    <name evidence="1" type="ORF">HJA_09299</name>
</gene>
<dbReference type="eggNOG" id="COG0457">
    <property type="taxonomic scope" value="Bacteria"/>
</dbReference>
<dbReference type="PATRIC" id="fig|1280952.3.peg.1853"/>
<dbReference type="SUPFAM" id="SSF51197">
    <property type="entry name" value="Clavaminate synthase-like"/>
    <property type="match status" value="1"/>
</dbReference>
<dbReference type="RefSeq" id="WP_035581325.1">
    <property type="nucleotide sequence ID" value="NZ_ARYJ01000005.1"/>
</dbReference>
<dbReference type="EMBL" id="ARYJ01000005">
    <property type="protein sequence ID" value="KCZ88553.1"/>
    <property type="molecule type" value="Genomic_DNA"/>
</dbReference>
<dbReference type="NCBIfam" id="TIGR02466">
    <property type="entry name" value="TIGR02466 family protein"/>
    <property type="match status" value="1"/>
</dbReference>
<organism evidence="1 2">
    <name type="scientific">Hyphomonas jannaschiana VP2</name>
    <dbReference type="NCBI Taxonomy" id="1280952"/>
    <lineage>
        <taxon>Bacteria</taxon>
        <taxon>Pseudomonadati</taxon>
        <taxon>Pseudomonadota</taxon>
        <taxon>Alphaproteobacteria</taxon>
        <taxon>Hyphomonadales</taxon>
        <taxon>Hyphomonadaceae</taxon>
        <taxon>Hyphomonas</taxon>
    </lineage>
</organism>
<dbReference type="AlphaFoldDB" id="A0A059FDH8"/>
<sequence>MALKSLFPTLVKEAAIGTDSLRAELEAVCWLLEDEDTAGNDWCDEQGYDGYTSYASLDDLPERFPEFAALKELLDDQAAAFAKELHWDMGGFHLELDALWVNILGEGGSHSGHIHPGSVISGTYYVAVPDGAGTLKMEDPRLTFMMGAPQPEDDAPEAARRFVYLEPKEGHALFWESWLRHEVMPNRSEDPRVSISFNYALVRD</sequence>